<evidence type="ECO:0000313" key="3">
    <source>
        <dbReference type="Proteomes" id="UP000694391"/>
    </source>
</evidence>
<dbReference type="AlphaFoldDB" id="A0A8C0QZ65"/>
<reference evidence="2" key="1">
    <citation type="submission" date="2025-08" db="UniProtKB">
        <authorList>
            <consortium name="Ensembl"/>
        </authorList>
    </citation>
    <scope>IDENTIFICATION</scope>
</reference>
<feature type="compositionally biased region" description="Basic and acidic residues" evidence="1">
    <location>
        <begin position="105"/>
        <end position="119"/>
    </location>
</feature>
<feature type="compositionally biased region" description="Low complexity" evidence="1">
    <location>
        <begin position="130"/>
        <end position="142"/>
    </location>
</feature>
<protein>
    <submittedName>
        <fullName evidence="2">Uncharacterized protein</fullName>
    </submittedName>
</protein>
<name>A0A8C0QZ65_CANLU</name>
<dbReference type="GeneTree" id="ENSGT00950000186089"/>
<evidence type="ECO:0000313" key="2">
    <source>
        <dbReference type="Ensembl" id="ENSCAFP00020013736.1"/>
    </source>
</evidence>
<proteinExistence type="predicted"/>
<dbReference type="Ensembl" id="ENSCAFT00020015943.1">
    <property type="protein sequence ID" value="ENSCAFP00020013736.1"/>
    <property type="gene ID" value="ENSCAFG00020011111.1"/>
</dbReference>
<dbReference type="Proteomes" id="UP000694391">
    <property type="component" value="Unplaced"/>
</dbReference>
<evidence type="ECO:0000256" key="1">
    <source>
        <dbReference type="SAM" id="MobiDB-lite"/>
    </source>
</evidence>
<accession>A0A8C0QZ65</accession>
<sequence>MIAHGGDREHALCGGLCRIIHWQTWASKAHGTLQTPDVAPSIHVGRGPGGTPYSSLLPLWDKAGVLGPLLGILQFIHCTGGGGSGQSPFICTCVSLSLRSHRDTLHTFPRDRPDPKTLDQGRPLRGGACPPGLSLHSHPPSD</sequence>
<feature type="region of interest" description="Disordered" evidence="1">
    <location>
        <begin position="105"/>
        <end position="142"/>
    </location>
</feature>
<keyword evidence="3" id="KW-1185">Reference proteome</keyword>
<reference evidence="2" key="2">
    <citation type="submission" date="2025-09" db="UniProtKB">
        <authorList>
            <consortium name="Ensembl"/>
        </authorList>
    </citation>
    <scope>IDENTIFICATION</scope>
</reference>
<organism evidence="2 3">
    <name type="scientific">Canis lupus dingo</name>
    <name type="common">dingo</name>
    <dbReference type="NCBI Taxonomy" id="286419"/>
    <lineage>
        <taxon>Eukaryota</taxon>
        <taxon>Metazoa</taxon>
        <taxon>Chordata</taxon>
        <taxon>Craniata</taxon>
        <taxon>Vertebrata</taxon>
        <taxon>Euteleostomi</taxon>
        <taxon>Mammalia</taxon>
        <taxon>Eutheria</taxon>
        <taxon>Laurasiatheria</taxon>
        <taxon>Carnivora</taxon>
        <taxon>Caniformia</taxon>
        <taxon>Canidae</taxon>
        <taxon>Canis</taxon>
    </lineage>
</organism>